<evidence type="ECO:0000256" key="1">
    <source>
        <dbReference type="SAM" id="Coils"/>
    </source>
</evidence>
<protein>
    <submittedName>
        <fullName evidence="2">Uncharacterized protein</fullName>
    </submittedName>
</protein>
<name>A0A239PXJ9_9PROT</name>
<dbReference type="RefSeq" id="WP_089412783.1">
    <property type="nucleotide sequence ID" value="NZ_FZQA01000005.1"/>
</dbReference>
<dbReference type="Proteomes" id="UP000198346">
    <property type="component" value="Unassembled WGS sequence"/>
</dbReference>
<keyword evidence="3" id="KW-1185">Reference proteome</keyword>
<dbReference type="EMBL" id="FZQA01000005">
    <property type="protein sequence ID" value="SNT74753.1"/>
    <property type="molecule type" value="Genomic_DNA"/>
</dbReference>
<accession>A0A239PXJ9</accession>
<dbReference type="AlphaFoldDB" id="A0A239PXJ9"/>
<evidence type="ECO:0000313" key="2">
    <source>
        <dbReference type="EMBL" id="SNT74753.1"/>
    </source>
</evidence>
<gene>
    <name evidence="2" type="ORF">SAMN06297382_2343</name>
</gene>
<organism evidence="2 3">
    <name type="scientific">Amphiplicatus metriothermophilus</name>
    <dbReference type="NCBI Taxonomy" id="1519374"/>
    <lineage>
        <taxon>Bacteria</taxon>
        <taxon>Pseudomonadati</taxon>
        <taxon>Pseudomonadota</taxon>
        <taxon>Alphaproteobacteria</taxon>
        <taxon>Parvularculales</taxon>
        <taxon>Parvularculaceae</taxon>
        <taxon>Amphiplicatus</taxon>
    </lineage>
</organism>
<sequence length="82" mass="9248">MKPHGDDAFALAALVRALERHEKSLATIESRVALMHEEVRRIAETAARLRLALDNVKRLSLAQGEALTRIERRLAGAWPPRR</sequence>
<reference evidence="2 3" key="1">
    <citation type="submission" date="2017-07" db="EMBL/GenBank/DDBJ databases">
        <authorList>
            <person name="Sun Z.S."/>
            <person name="Albrecht U."/>
            <person name="Echele G."/>
            <person name="Lee C.C."/>
        </authorList>
    </citation>
    <scope>NUCLEOTIDE SEQUENCE [LARGE SCALE GENOMIC DNA]</scope>
    <source>
        <strain evidence="2 3">CGMCC 1.12710</strain>
    </source>
</reference>
<keyword evidence="1" id="KW-0175">Coiled coil</keyword>
<proteinExistence type="predicted"/>
<feature type="coiled-coil region" evidence="1">
    <location>
        <begin position="11"/>
        <end position="38"/>
    </location>
</feature>
<evidence type="ECO:0000313" key="3">
    <source>
        <dbReference type="Proteomes" id="UP000198346"/>
    </source>
</evidence>